<dbReference type="AlphaFoldDB" id="A0A1N6V103"/>
<dbReference type="Proteomes" id="UP000185841">
    <property type="component" value="Unassembled WGS sequence"/>
</dbReference>
<gene>
    <name evidence="1" type="ORF">SAMN05878282_10758</name>
</gene>
<evidence type="ECO:0000313" key="2">
    <source>
        <dbReference type="Proteomes" id="UP000185841"/>
    </source>
</evidence>
<protein>
    <submittedName>
        <fullName evidence="1">Uncharacterized protein</fullName>
    </submittedName>
</protein>
<accession>A0A1N6V103</accession>
<dbReference type="EMBL" id="FTMP01000007">
    <property type="protein sequence ID" value="SIQ71507.1"/>
    <property type="molecule type" value="Genomic_DNA"/>
</dbReference>
<dbReference type="RefSeq" id="WP_076427694.1">
    <property type="nucleotide sequence ID" value="NZ_FTMP01000007.1"/>
</dbReference>
<name>A0A1N6V103_AQUAC</name>
<sequence length="95" mass="10745">MSPSTADETHQELRLKLQQQRQRIQHLLAPPGFAEDAFPRSMTMRLLTRHPTPALRLASQLVLLLLSPRLVRTLSGALLLSRLLYALTANRRPPS</sequence>
<reference evidence="1 2" key="1">
    <citation type="submission" date="2017-01" db="EMBL/GenBank/DDBJ databases">
        <authorList>
            <person name="Mah S.A."/>
            <person name="Swanson W.J."/>
            <person name="Moy G.W."/>
            <person name="Vacquier V.D."/>
        </authorList>
    </citation>
    <scope>NUCLEOTIDE SEQUENCE [LARGE SCALE GENOMIC DNA]</scope>
    <source>
        <strain evidence="1 2">RU36E</strain>
    </source>
</reference>
<organism evidence="1 2">
    <name type="scientific">Aquipseudomonas alcaligenes</name>
    <name type="common">Pseudomonas alcaligenes</name>
    <dbReference type="NCBI Taxonomy" id="43263"/>
    <lineage>
        <taxon>Bacteria</taxon>
        <taxon>Pseudomonadati</taxon>
        <taxon>Pseudomonadota</taxon>
        <taxon>Gammaproteobacteria</taxon>
        <taxon>Pseudomonadales</taxon>
        <taxon>Pseudomonadaceae</taxon>
        <taxon>Aquipseudomonas</taxon>
    </lineage>
</organism>
<proteinExistence type="predicted"/>
<evidence type="ECO:0000313" key="1">
    <source>
        <dbReference type="EMBL" id="SIQ71507.1"/>
    </source>
</evidence>